<evidence type="ECO:0000313" key="4">
    <source>
        <dbReference type="Proteomes" id="UP000505355"/>
    </source>
</evidence>
<dbReference type="KEGG" id="mmab:HQ865_07810"/>
<feature type="signal peptide" evidence="2">
    <location>
        <begin position="1"/>
        <end position="18"/>
    </location>
</feature>
<sequence>MKKLLLALFCCFAVGAYAQDTVKKSNSVGKFDEQFMVLKSDKKVRQGSYHLYTEKKLVASGNYDKGKRVGVWSFYNGDELEQQYDYTSNKVVLNHGSKAISCEVENTQPSDSVKAAVKIGGYNGLSMLVASTDFSSNADVGNNKVIHVFTLDDKGEVQSWMATIKSADGIKVVNQKIVDVDPEVVKFIPAMVNGKPVACTVTFNSDMKGIKGAGTDGTDTGKAKTRGSGFGGRRGGE</sequence>
<keyword evidence="2" id="KW-0732">Signal</keyword>
<reference evidence="3 4" key="1">
    <citation type="submission" date="2020-05" db="EMBL/GenBank/DDBJ databases">
        <title>Mucilaginibacter mali sp. nov.</title>
        <authorList>
            <person name="Kim H.S."/>
            <person name="Lee K.C."/>
            <person name="Suh M.K."/>
            <person name="Kim J.-S."/>
            <person name="Han K.-I."/>
            <person name="Eom M.K."/>
            <person name="Shin Y.K."/>
            <person name="Lee J.-S."/>
        </authorList>
    </citation>
    <scope>NUCLEOTIDE SEQUENCE [LARGE SCALE GENOMIC DNA]</scope>
    <source>
        <strain evidence="3 4">G2-14</strain>
    </source>
</reference>
<feature type="chain" id="PRO_5028900541" description="DUF4412 domain-containing protein" evidence="2">
    <location>
        <begin position="19"/>
        <end position="237"/>
    </location>
</feature>
<feature type="compositionally biased region" description="Gly residues" evidence="1">
    <location>
        <begin position="228"/>
        <end position="237"/>
    </location>
</feature>
<dbReference type="EMBL" id="CP054139">
    <property type="protein sequence ID" value="QKJ29662.1"/>
    <property type="molecule type" value="Genomic_DNA"/>
</dbReference>
<organism evidence="3 4">
    <name type="scientific">Mucilaginibacter mali</name>
    <dbReference type="NCBI Taxonomy" id="2740462"/>
    <lineage>
        <taxon>Bacteria</taxon>
        <taxon>Pseudomonadati</taxon>
        <taxon>Bacteroidota</taxon>
        <taxon>Sphingobacteriia</taxon>
        <taxon>Sphingobacteriales</taxon>
        <taxon>Sphingobacteriaceae</taxon>
        <taxon>Mucilaginibacter</taxon>
    </lineage>
</organism>
<evidence type="ECO:0000256" key="2">
    <source>
        <dbReference type="SAM" id="SignalP"/>
    </source>
</evidence>
<dbReference type="RefSeq" id="WP_173414354.1">
    <property type="nucleotide sequence ID" value="NZ_CP054139.1"/>
</dbReference>
<accession>A0A7D4UJV7</accession>
<gene>
    <name evidence="3" type="ORF">HQ865_07810</name>
</gene>
<name>A0A7D4UJV7_9SPHI</name>
<dbReference type="AlphaFoldDB" id="A0A7D4UJV7"/>
<feature type="region of interest" description="Disordered" evidence="1">
    <location>
        <begin position="212"/>
        <end position="237"/>
    </location>
</feature>
<protein>
    <recommendedName>
        <fullName evidence="5">DUF4412 domain-containing protein</fullName>
    </recommendedName>
</protein>
<evidence type="ECO:0000313" key="3">
    <source>
        <dbReference type="EMBL" id="QKJ29662.1"/>
    </source>
</evidence>
<evidence type="ECO:0000256" key="1">
    <source>
        <dbReference type="SAM" id="MobiDB-lite"/>
    </source>
</evidence>
<dbReference type="Proteomes" id="UP000505355">
    <property type="component" value="Chromosome"/>
</dbReference>
<keyword evidence="4" id="KW-1185">Reference proteome</keyword>
<proteinExistence type="predicted"/>
<evidence type="ECO:0008006" key="5">
    <source>
        <dbReference type="Google" id="ProtNLM"/>
    </source>
</evidence>